<dbReference type="SMART" id="SM00116">
    <property type="entry name" value="CBS"/>
    <property type="match status" value="2"/>
</dbReference>
<keyword evidence="9" id="KW-1185">Reference proteome</keyword>
<evidence type="ECO:0000256" key="6">
    <source>
        <dbReference type="PROSITE-ProRule" id="PRU00703"/>
    </source>
</evidence>
<evidence type="ECO:0000256" key="3">
    <source>
        <dbReference type="ARBA" id="ARBA00023065"/>
    </source>
</evidence>
<accession>A0AAE0GJA7</accession>
<name>A0AAE0GJA7_9CHLO</name>
<dbReference type="GO" id="GO:0015108">
    <property type="term" value="F:chloride transmembrane transporter activity"/>
    <property type="evidence" value="ECO:0007669"/>
    <property type="project" value="TreeGrafter"/>
</dbReference>
<evidence type="ECO:0000313" key="9">
    <source>
        <dbReference type="Proteomes" id="UP001190700"/>
    </source>
</evidence>
<dbReference type="PROSITE" id="PS51371">
    <property type="entry name" value="CBS"/>
    <property type="match status" value="1"/>
</dbReference>
<reference evidence="8 9" key="1">
    <citation type="journal article" date="2015" name="Genome Biol. Evol.">
        <title>Comparative Genomics of a Bacterivorous Green Alga Reveals Evolutionary Causalities and Consequences of Phago-Mixotrophic Mode of Nutrition.</title>
        <authorList>
            <person name="Burns J.A."/>
            <person name="Paasch A."/>
            <person name="Narechania A."/>
            <person name="Kim E."/>
        </authorList>
    </citation>
    <scope>NUCLEOTIDE SEQUENCE [LARGE SCALE GENOMIC DNA]</scope>
    <source>
        <strain evidence="8 9">PLY_AMNH</strain>
    </source>
</reference>
<dbReference type="InterPro" id="IPR000644">
    <property type="entry name" value="CBS_dom"/>
</dbReference>
<keyword evidence="2" id="KW-0677">Repeat</keyword>
<dbReference type="Gene3D" id="3.10.580.20">
    <property type="match status" value="1"/>
</dbReference>
<dbReference type="Gene3D" id="3.10.580.10">
    <property type="entry name" value="CBS-domain"/>
    <property type="match status" value="1"/>
</dbReference>
<keyword evidence="5" id="KW-0868">Chloride</keyword>
<dbReference type="PANTHER" id="PTHR11689">
    <property type="entry name" value="CHLORIDE CHANNEL PROTEIN CLC FAMILY MEMBER"/>
    <property type="match status" value="1"/>
</dbReference>
<evidence type="ECO:0000259" key="7">
    <source>
        <dbReference type="PROSITE" id="PS51371"/>
    </source>
</evidence>
<feature type="domain" description="CBS" evidence="7">
    <location>
        <begin position="166"/>
        <end position="222"/>
    </location>
</feature>
<keyword evidence="1" id="KW-0813">Transport</keyword>
<evidence type="ECO:0000313" key="8">
    <source>
        <dbReference type="EMBL" id="KAK3279099.1"/>
    </source>
</evidence>
<dbReference type="PANTHER" id="PTHR11689:SF136">
    <property type="entry name" value="H(+)_CL(-) EXCHANGE TRANSPORTER 7"/>
    <property type="match status" value="1"/>
</dbReference>
<evidence type="ECO:0000256" key="5">
    <source>
        <dbReference type="ARBA" id="ARBA00023214"/>
    </source>
</evidence>
<keyword evidence="3" id="KW-0406">Ion transport</keyword>
<dbReference type="AlphaFoldDB" id="A0AAE0GJA7"/>
<gene>
    <name evidence="8" type="ORF">CYMTET_13001</name>
</gene>
<proteinExistence type="predicted"/>
<dbReference type="Proteomes" id="UP001190700">
    <property type="component" value="Unassembled WGS sequence"/>
</dbReference>
<evidence type="ECO:0000256" key="4">
    <source>
        <dbReference type="ARBA" id="ARBA00023122"/>
    </source>
</evidence>
<dbReference type="InterPro" id="IPR046342">
    <property type="entry name" value="CBS_dom_sf"/>
</dbReference>
<comment type="caution">
    <text evidence="8">The sequence shown here is derived from an EMBL/GenBank/DDBJ whole genome shotgun (WGS) entry which is preliminary data.</text>
</comment>
<evidence type="ECO:0000256" key="1">
    <source>
        <dbReference type="ARBA" id="ARBA00022448"/>
    </source>
</evidence>
<sequence length="281" mass="31089">MDQAKLEKKAVVGLVAGDIVASREVVCFRQLETLETLMQVLSSTNHNGFPIVVPSPAGKLVTGFVLRPKAEALVKRELEKRAASEHHLQSLASSPAPSGVWDNNVAAERISRDTRPPPLRAALSMPSQLSTATSIATVSEPTAPNRKLADWSILPSDLQVDLRDHMQPAPYIVYNTTTLEHTYQMFRQLGLRHLIVVNSQGALVGILTRSCFLQLKRKEQQMYSDLAAKDESDAEEIGLGWEFRQFSKDVMKRIKGLETALRRVSFTEESAAQPLLGPYST</sequence>
<dbReference type="EMBL" id="LGRX02005131">
    <property type="protein sequence ID" value="KAK3279099.1"/>
    <property type="molecule type" value="Genomic_DNA"/>
</dbReference>
<protein>
    <recommendedName>
        <fullName evidence="7">CBS domain-containing protein</fullName>
    </recommendedName>
</protein>
<organism evidence="8 9">
    <name type="scientific">Cymbomonas tetramitiformis</name>
    <dbReference type="NCBI Taxonomy" id="36881"/>
    <lineage>
        <taxon>Eukaryota</taxon>
        <taxon>Viridiplantae</taxon>
        <taxon>Chlorophyta</taxon>
        <taxon>Pyramimonadophyceae</taxon>
        <taxon>Pyramimonadales</taxon>
        <taxon>Pyramimonadaceae</taxon>
        <taxon>Cymbomonas</taxon>
    </lineage>
</organism>
<dbReference type="Pfam" id="PF00571">
    <property type="entry name" value="CBS"/>
    <property type="match status" value="1"/>
</dbReference>
<keyword evidence="4 6" id="KW-0129">CBS domain</keyword>
<evidence type="ECO:0000256" key="2">
    <source>
        <dbReference type="ARBA" id="ARBA00022737"/>
    </source>
</evidence>
<dbReference type="InterPro" id="IPR051280">
    <property type="entry name" value="Cl-channel/antiporter"/>
</dbReference>
<dbReference type="SUPFAM" id="SSF54631">
    <property type="entry name" value="CBS-domain pair"/>
    <property type="match status" value="1"/>
</dbReference>